<dbReference type="Proteomes" id="UP000236630">
    <property type="component" value="Unassembled WGS sequence"/>
</dbReference>
<protein>
    <submittedName>
        <fullName evidence="1">Uncharacterized protein</fullName>
    </submittedName>
</protein>
<sequence>MNRRKGEVTVVVGTCRQEVAGNRKLDLVPEQARRLVEEVAGSCRAGVVVETCEPVAGVVVVDISLVGEEMCSSNCLRRLLMASS</sequence>
<dbReference type="AlphaFoldDB" id="A0A2H5QVZ8"/>
<accession>A0A2H5QVZ8</accession>
<keyword evidence="2" id="KW-1185">Reference proteome</keyword>
<name>A0A2H5QVZ8_CITUN</name>
<proteinExistence type="predicted"/>
<evidence type="ECO:0000313" key="1">
    <source>
        <dbReference type="EMBL" id="GAY68800.1"/>
    </source>
</evidence>
<evidence type="ECO:0000313" key="2">
    <source>
        <dbReference type="Proteomes" id="UP000236630"/>
    </source>
</evidence>
<comment type="caution">
    <text evidence="1">The sequence shown here is derived from an EMBL/GenBank/DDBJ whole genome shotgun (WGS) entry which is preliminary data.</text>
</comment>
<organism evidence="1 2">
    <name type="scientific">Citrus unshiu</name>
    <name type="common">Satsuma mandarin</name>
    <name type="synonym">Citrus nobilis var. unshiu</name>
    <dbReference type="NCBI Taxonomy" id="55188"/>
    <lineage>
        <taxon>Eukaryota</taxon>
        <taxon>Viridiplantae</taxon>
        <taxon>Streptophyta</taxon>
        <taxon>Embryophyta</taxon>
        <taxon>Tracheophyta</taxon>
        <taxon>Spermatophyta</taxon>
        <taxon>Magnoliopsida</taxon>
        <taxon>eudicotyledons</taxon>
        <taxon>Gunneridae</taxon>
        <taxon>Pentapetalae</taxon>
        <taxon>rosids</taxon>
        <taxon>malvids</taxon>
        <taxon>Sapindales</taxon>
        <taxon>Rutaceae</taxon>
        <taxon>Aurantioideae</taxon>
        <taxon>Citrus</taxon>
    </lineage>
</organism>
<gene>
    <name evidence="1" type="ORF">CUMW_267010</name>
</gene>
<dbReference type="EMBL" id="BDQV01000978">
    <property type="protein sequence ID" value="GAY68800.1"/>
    <property type="molecule type" value="Genomic_DNA"/>
</dbReference>
<reference evidence="1 2" key="1">
    <citation type="journal article" date="2017" name="Front. Genet.">
        <title>Draft sequencing of the heterozygous diploid genome of Satsuma (Citrus unshiu Marc.) using a hybrid assembly approach.</title>
        <authorList>
            <person name="Shimizu T."/>
            <person name="Tanizawa Y."/>
            <person name="Mochizuki T."/>
            <person name="Nagasaki H."/>
            <person name="Yoshioka T."/>
            <person name="Toyoda A."/>
            <person name="Fujiyama A."/>
            <person name="Kaminuma E."/>
            <person name="Nakamura Y."/>
        </authorList>
    </citation>
    <scope>NUCLEOTIDE SEQUENCE [LARGE SCALE GENOMIC DNA]</scope>
    <source>
        <strain evidence="2">cv. Miyagawa wase</strain>
    </source>
</reference>